<evidence type="ECO:0000313" key="1">
    <source>
        <dbReference type="EMBL" id="VEI04137.1"/>
    </source>
</evidence>
<accession>A0A3S4YQP0</accession>
<dbReference type="STRING" id="1122997.GCA_000425285_01170"/>
<dbReference type="AlphaFoldDB" id="A0A3S4YQP0"/>
<protein>
    <submittedName>
        <fullName evidence="1">Uncharacterized protein</fullName>
    </submittedName>
</protein>
<keyword evidence="2" id="KW-1185">Reference proteome</keyword>
<gene>
    <name evidence="1" type="ORF">NCTC13652_02361</name>
</gene>
<dbReference type="EMBL" id="LR134473">
    <property type="protein sequence ID" value="VEI04137.1"/>
    <property type="molecule type" value="Genomic_DNA"/>
</dbReference>
<evidence type="ECO:0000313" key="2">
    <source>
        <dbReference type="Proteomes" id="UP000277858"/>
    </source>
</evidence>
<sequence>MIDSGRHAQDCEDEFDNHMFEHLAQAARTFIAGEIEAERNRTDEFAMEAYWETAIDAAAAVVRREP</sequence>
<name>A0A3S4YQP0_9ACTN</name>
<reference evidence="1 2" key="1">
    <citation type="submission" date="2018-12" db="EMBL/GenBank/DDBJ databases">
        <authorList>
            <consortium name="Pathogen Informatics"/>
        </authorList>
    </citation>
    <scope>NUCLEOTIDE SEQUENCE [LARGE SCALE GENOMIC DNA]</scope>
    <source>
        <strain evidence="1 2">NCTC13652</strain>
    </source>
</reference>
<proteinExistence type="predicted"/>
<organism evidence="1 2">
    <name type="scientific">Acidipropionibacterium jensenii</name>
    <dbReference type="NCBI Taxonomy" id="1749"/>
    <lineage>
        <taxon>Bacteria</taxon>
        <taxon>Bacillati</taxon>
        <taxon>Actinomycetota</taxon>
        <taxon>Actinomycetes</taxon>
        <taxon>Propionibacteriales</taxon>
        <taxon>Propionibacteriaceae</taxon>
        <taxon>Acidipropionibacterium</taxon>
    </lineage>
</organism>
<dbReference type="Proteomes" id="UP000277858">
    <property type="component" value="Chromosome"/>
</dbReference>